<organism evidence="1 2">
    <name type="scientific">Pleurodeles waltl</name>
    <name type="common">Iberian ribbed newt</name>
    <dbReference type="NCBI Taxonomy" id="8319"/>
    <lineage>
        <taxon>Eukaryota</taxon>
        <taxon>Metazoa</taxon>
        <taxon>Chordata</taxon>
        <taxon>Craniata</taxon>
        <taxon>Vertebrata</taxon>
        <taxon>Euteleostomi</taxon>
        <taxon>Amphibia</taxon>
        <taxon>Batrachia</taxon>
        <taxon>Caudata</taxon>
        <taxon>Salamandroidea</taxon>
        <taxon>Salamandridae</taxon>
        <taxon>Pleurodelinae</taxon>
        <taxon>Pleurodeles</taxon>
    </lineage>
</organism>
<dbReference type="EMBL" id="JANPWB010000008">
    <property type="protein sequence ID" value="KAJ1163584.1"/>
    <property type="molecule type" value="Genomic_DNA"/>
</dbReference>
<dbReference type="Proteomes" id="UP001066276">
    <property type="component" value="Chromosome 4_2"/>
</dbReference>
<keyword evidence="2" id="KW-1185">Reference proteome</keyword>
<sequence length="204" mass="20686">MSAIMRWNEGGSLGGSNELVVSADGVFEGCVVVQSLILAPLSLESSAGLLRFVEDGGKPGGLSVGASIGGILVWGESIGTGVDPLLEVAGSCIGVNVSGVTGWVPGEGRDKLVFCDLVPTALGDPLWVVVCCGFLEGEVDAAVICPMEFGGVAEGYVIAGGENRVECVACGVGRCRDELFEAEVEEVLEQGGGVVVVGVLEVEV</sequence>
<comment type="caution">
    <text evidence="1">The sequence shown here is derived from an EMBL/GenBank/DDBJ whole genome shotgun (WGS) entry which is preliminary data.</text>
</comment>
<reference evidence="1" key="1">
    <citation type="journal article" date="2022" name="bioRxiv">
        <title>Sequencing and chromosome-scale assembly of the giantPleurodeles waltlgenome.</title>
        <authorList>
            <person name="Brown T."/>
            <person name="Elewa A."/>
            <person name="Iarovenko S."/>
            <person name="Subramanian E."/>
            <person name="Araus A.J."/>
            <person name="Petzold A."/>
            <person name="Susuki M."/>
            <person name="Suzuki K.-i.T."/>
            <person name="Hayashi T."/>
            <person name="Toyoda A."/>
            <person name="Oliveira C."/>
            <person name="Osipova E."/>
            <person name="Leigh N.D."/>
            <person name="Simon A."/>
            <person name="Yun M.H."/>
        </authorList>
    </citation>
    <scope>NUCLEOTIDE SEQUENCE</scope>
    <source>
        <strain evidence="1">20211129_DDA</strain>
        <tissue evidence="1">Liver</tissue>
    </source>
</reference>
<name>A0AAV7SHP2_PLEWA</name>
<gene>
    <name evidence="1" type="ORF">NDU88_004041</name>
</gene>
<dbReference type="AlphaFoldDB" id="A0AAV7SHP2"/>
<evidence type="ECO:0000313" key="1">
    <source>
        <dbReference type="EMBL" id="KAJ1163584.1"/>
    </source>
</evidence>
<protein>
    <submittedName>
        <fullName evidence="1">Uncharacterized protein</fullName>
    </submittedName>
</protein>
<accession>A0AAV7SHP2</accession>
<proteinExistence type="predicted"/>
<evidence type="ECO:0000313" key="2">
    <source>
        <dbReference type="Proteomes" id="UP001066276"/>
    </source>
</evidence>